<evidence type="ECO:0000259" key="2">
    <source>
        <dbReference type="Pfam" id="PF19036"/>
    </source>
</evidence>
<reference evidence="3 4" key="1">
    <citation type="journal article" date="2023" name="Commun. Biol.">
        <title>Reorganization of the ancestral sex-determining regions during the evolution of trioecy in Pleodorina starrii.</title>
        <authorList>
            <person name="Takahashi K."/>
            <person name="Suzuki S."/>
            <person name="Kawai-Toyooka H."/>
            <person name="Yamamoto K."/>
            <person name="Hamaji T."/>
            <person name="Ootsuki R."/>
            <person name="Yamaguchi H."/>
            <person name="Kawachi M."/>
            <person name="Higashiyama T."/>
            <person name="Nozaki H."/>
        </authorList>
    </citation>
    <scope>NUCLEOTIDE SEQUENCE [LARGE SCALE GENOMIC DNA]</scope>
    <source>
        <strain evidence="3 4">NIES-4479</strain>
    </source>
</reference>
<dbReference type="InterPro" id="IPR043972">
    <property type="entry name" value="FUZ/MON1/HPS1_longin_1"/>
</dbReference>
<feature type="domain" description="FUZ/MON1/HPS1 first Longin" evidence="2">
    <location>
        <begin position="5"/>
        <end position="106"/>
    </location>
</feature>
<dbReference type="Pfam" id="PF19036">
    <property type="entry name" value="Fuz_longin_1"/>
    <property type="match status" value="1"/>
</dbReference>
<protein>
    <recommendedName>
        <fullName evidence="2">FUZ/MON1/HPS1 first Longin domain-containing protein</fullName>
    </recommendedName>
</protein>
<keyword evidence="4" id="KW-1185">Reference proteome</keyword>
<name>A0A9W6BEU2_9CHLO</name>
<proteinExistence type="predicted"/>
<dbReference type="Proteomes" id="UP001165080">
    <property type="component" value="Unassembled WGS sequence"/>
</dbReference>
<dbReference type="PANTHER" id="PTHR13559:SF1">
    <property type="entry name" value="PROTEIN FUZZY HOMOLOG"/>
    <property type="match status" value="1"/>
</dbReference>
<dbReference type="AlphaFoldDB" id="A0A9W6BEU2"/>
<comment type="caution">
    <text evidence="3">The sequence shown here is derived from an EMBL/GenBank/DDBJ whole genome shotgun (WGS) entry which is preliminary data.</text>
</comment>
<dbReference type="PANTHER" id="PTHR13559">
    <property type="entry name" value="INTRACELLULAR TRAFFIC PROTEIN-RELATED"/>
    <property type="match status" value="1"/>
</dbReference>
<feature type="compositionally biased region" description="Low complexity" evidence="1">
    <location>
        <begin position="446"/>
        <end position="464"/>
    </location>
</feature>
<gene>
    <name evidence="3" type="primary">PLEST000090</name>
    <name evidence="3" type="ORF">PLESTB_000379400</name>
</gene>
<feature type="compositionally biased region" description="Pro residues" evidence="1">
    <location>
        <begin position="465"/>
        <end position="488"/>
    </location>
</feature>
<feature type="compositionally biased region" description="Gly residues" evidence="1">
    <location>
        <begin position="411"/>
        <end position="429"/>
    </location>
</feature>
<accession>A0A9W6BEU2</accession>
<organism evidence="3 4">
    <name type="scientific">Pleodorina starrii</name>
    <dbReference type="NCBI Taxonomy" id="330485"/>
    <lineage>
        <taxon>Eukaryota</taxon>
        <taxon>Viridiplantae</taxon>
        <taxon>Chlorophyta</taxon>
        <taxon>core chlorophytes</taxon>
        <taxon>Chlorophyceae</taxon>
        <taxon>CS clade</taxon>
        <taxon>Chlamydomonadales</taxon>
        <taxon>Volvocaceae</taxon>
        <taxon>Pleodorina</taxon>
    </lineage>
</organism>
<dbReference type="GO" id="GO:1905515">
    <property type="term" value="P:non-motile cilium assembly"/>
    <property type="evidence" value="ECO:0007669"/>
    <property type="project" value="TreeGrafter"/>
</dbReference>
<dbReference type="EMBL" id="BRXU01000003">
    <property type="protein sequence ID" value="GLC50438.1"/>
    <property type="molecule type" value="Genomic_DNA"/>
</dbReference>
<evidence type="ECO:0000313" key="3">
    <source>
        <dbReference type="EMBL" id="GLC50438.1"/>
    </source>
</evidence>
<feature type="region of interest" description="Disordered" evidence="1">
    <location>
        <begin position="403"/>
        <end position="505"/>
    </location>
</feature>
<evidence type="ECO:0000256" key="1">
    <source>
        <dbReference type="SAM" id="MobiDB-lite"/>
    </source>
</evidence>
<evidence type="ECO:0000313" key="4">
    <source>
        <dbReference type="Proteomes" id="UP001165080"/>
    </source>
</evidence>
<dbReference type="InterPro" id="IPR026069">
    <property type="entry name" value="Fuzzy"/>
</dbReference>
<sequence>MPQLFLILEEGNTALLTRALGDIQTPRFASQGLLSTIASWCMESCGHELRVIASTNVRVVYRRFDNHLLFVLVTSNLLLQTQLLQLHLETLYDVLLLLLGSAALVLDTSAKISVLRSKLKVPDVQRAVDSLVADDTLVPCILLPVPQVVGLPMRDKAHLQGGLTKIVAALGCQHAALISGGYYTAATHGWRTLLSPREQLLVQHLATQHANHHHQADGPPPDLLLHLAKRHYEAPLRLRLLCLQEGVLLAVLFESGGPPPPPLQDQEDMLRSHLNSAAHALERPLWLRPPVPQFSSITFDLALLVEHSPPSAILLWGHGGGAAAVQQGFNPLVSPSLRKQIGSSPGPIVARLSYRPSSGHREESLAAGAGDGLQLFFRSTLDTLVSFALQTWSQMPPALQAALQDRRGGGGDRTGGPGGGGGIGGGGGSAAASTRSPPRSPPKPATAPAATTTVATTTTTTASSPPQPGQPHPHQPPPLSTATPPPVPTSRASGVRGTSPGSRLGLGAIRRISTSALNSSVSGAARLSALFGRNSSTSGAAPAARAGSGAPAEAAGAAAGAAAEAADEEEPSELADVPYEEVHAVIEGARLLALLDRSSSSSSSKAAGAAANPAGPAGVAAASAANGAGTLDAVDVFVAFPKRVGRLAALEAANTLRATYLMSYHDDD</sequence>